<evidence type="ECO:0000256" key="5">
    <source>
        <dbReference type="ARBA" id="ARBA00022801"/>
    </source>
</evidence>
<dbReference type="GO" id="GO:0046872">
    <property type="term" value="F:metal ion binding"/>
    <property type="evidence" value="ECO:0007669"/>
    <property type="project" value="UniProtKB-KW"/>
</dbReference>
<evidence type="ECO:0008006" key="13">
    <source>
        <dbReference type="Google" id="ProtNLM"/>
    </source>
</evidence>
<comment type="cofactor">
    <cofactor evidence="1">
        <name>Co(2+)</name>
        <dbReference type="ChEBI" id="CHEBI:48828"/>
    </cofactor>
</comment>
<dbReference type="CDD" id="cd10951">
    <property type="entry name" value="CE4_ClCDA_like"/>
    <property type="match status" value="1"/>
</dbReference>
<reference evidence="12" key="1">
    <citation type="submission" date="2015-05" db="EMBL/GenBank/DDBJ databases">
        <authorList>
            <person name="Fogelqvist Johan"/>
        </authorList>
    </citation>
    <scope>NUCLEOTIDE SEQUENCE [LARGE SCALE GENOMIC DNA]</scope>
</reference>
<keyword evidence="3" id="KW-0479">Metal-binding</keyword>
<feature type="domain" description="NodB homology" evidence="10">
    <location>
        <begin position="76"/>
        <end position="266"/>
    </location>
</feature>
<dbReference type="InterPro" id="IPR002509">
    <property type="entry name" value="NODB_dom"/>
</dbReference>
<dbReference type="Pfam" id="PF00187">
    <property type="entry name" value="Chitin_bind_1"/>
    <property type="match status" value="1"/>
</dbReference>
<dbReference type="SUPFAM" id="SSF88713">
    <property type="entry name" value="Glycoside hydrolase/deacetylase"/>
    <property type="match status" value="2"/>
</dbReference>
<dbReference type="InterPro" id="IPR001002">
    <property type="entry name" value="Chitin-bd_1"/>
</dbReference>
<evidence type="ECO:0000313" key="11">
    <source>
        <dbReference type="EMBL" id="CRK22646.1"/>
    </source>
</evidence>
<dbReference type="GO" id="GO:0016810">
    <property type="term" value="F:hydrolase activity, acting on carbon-nitrogen (but not peptide) bonds"/>
    <property type="evidence" value="ECO:0007669"/>
    <property type="project" value="InterPro"/>
</dbReference>
<dbReference type="InterPro" id="IPR011330">
    <property type="entry name" value="Glyco_hydro/deAcase_b/a-brl"/>
</dbReference>
<feature type="domain" description="NodB homology" evidence="10">
    <location>
        <begin position="259"/>
        <end position="448"/>
    </location>
</feature>
<feature type="non-terminal residue" evidence="11">
    <location>
        <position position="529"/>
    </location>
</feature>
<evidence type="ECO:0000256" key="3">
    <source>
        <dbReference type="ARBA" id="ARBA00022723"/>
    </source>
</evidence>
<proteinExistence type="predicted"/>
<dbReference type="EMBL" id="CVQH01014446">
    <property type="protein sequence ID" value="CRK22646.1"/>
    <property type="molecule type" value="Genomic_DNA"/>
</dbReference>
<dbReference type="PROSITE" id="PS51677">
    <property type="entry name" value="NODB"/>
    <property type="match status" value="2"/>
</dbReference>
<evidence type="ECO:0000256" key="8">
    <source>
        <dbReference type="PROSITE-ProRule" id="PRU00261"/>
    </source>
</evidence>
<dbReference type="Proteomes" id="UP000044602">
    <property type="component" value="Unassembled WGS sequence"/>
</dbReference>
<dbReference type="AlphaFoldDB" id="A0A0G4LKT0"/>
<comment type="caution">
    <text evidence="8">Lacks conserved residue(s) required for the propagation of feature annotation.</text>
</comment>
<accession>A0A0G4LKT0</accession>
<dbReference type="Gene3D" id="3.30.60.10">
    <property type="entry name" value="Endochitinase-like"/>
    <property type="match status" value="1"/>
</dbReference>
<evidence type="ECO:0000256" key="2">
    <source>
        <dbReference type="ARBA" id="ARBA00022669"/>
    </source>
</evidence>
<evidence type="ECO:0000256" key="4">
    <source>
        <dbReference type="ARBA" id="ARBA00022729"/>
    </source>
</evidence>
<dbReference type="PANTHER" id="PTHR46471:SF2">
    <property type="entry name" value="CHITIN DEACETYLASE-RELATED"/>
    <property type="match status" value="1"/>
</dbReference>
<keyword evidence="7" id="KW-0170">Cobalt</keyword>
<evidence type="ECO:0000259" key="10">
    <source>
        <dbReference type="PROSITE" id="PS51677"/>
    </source>
</evidence>
<keyword evidence="4" id="KW-0732">Signal</keyword>
<dbReference type="STRING" id="100787.A0A0G4LKT0"/>
<evidence type="ECO:0000259" key="9">
    <source>
        <dbReference type="PROSITE" id="PS50941"/>
    </source>
</evidence>
<dbReference type="SUPFAM" id="SSF57016">
    <property type="entry name" value="Plant lectins/antimicrobial peptides"/>
    <property type="match status" value="1"/>
</dbReference>
<keyword evidence="6" id="KW-0119">Carbohydrate metabolism</keyword>
<keyword evidence="5" id="KW-0378">Hydrolase</keyword>
<dbReference type="GO" id="GO:0008061">
    <property type="term" value="F:chitin binding"/>
    <property type="evidence" value="ECO:0007669"/>
    <property type="project" value="UniProtKB-UniRule"/>
</dbReference>
<feature type="disulfide bond" evidence="8">
    <location>
        <begin position="503"/>
        <end position="517"/>
    </location>
</feature>
<organism evidence="11 12">
    <name type="scientific">Verticillium longisporum</name>
    <name type="common">Verticillium dahliae var. longisporum</name>
    <dbReference type="NCBI Taxonomy" id="100787"/>
    <lineage>
        <taxon>Eukaryota</taxon>
        <taxon>Fungi</taxon>
        <taxon>Dikarya</taxon>
        <taxon>Ascomycota</taxon>
        <taxon>Pezizomycotina</taxon>
        <taxon>Sordariomycetes</taxon>
        <taxon>Hypocreomycetidae</taxon>
        <taxon>Glomerellales</taxon>
        <taxon>Plectosphaerellaceae</taxon>
        <taxon>Verticillium</taxon>
    </lineage>
</organism>
<keyword evidence="12" id="KW-1185">Reference proteome</keyword>
<evidence type="ECO:0000313" key="12">
    <source>
        <dbReference type="Proteomes" id="UP000044602"/>
    </source>
</evidence>
<dbReference type="PANTHER" id="PTHR46471">
    <property type="entry name" value="CHITIN DEACETYLASE"/>
    <property type="match status" value="1"/>
</dbReference>
<dbReference type="InterPro" id="IPR036861">
    <property type="entry name" value="Endochitinase-like_sf"/>
</dbReference>
<name>A0A0G4LKT0_VERLO</name>
<gene>
    <name evidence="11" type="ORF">BN1708_003585</name>
</gene>
<dbReference type="GO" id="GO:0005975">
    <property type="term" value="P:carbohydrate metabolic process"/>
    <property type="evidence" value="ECO:0007669"/>
    <property type="project" value="InterPro"/>
</dbReference>
<sequence length="529" mass="56217">MQISRSLKTMLVSGVTVSSLIVPCSVKVNGTAPISSIASSVISPASSAISPAPTPTNGPGSSVPVGSAIRSCTVPGTFALTFDDGPFSFTDHVLDLLKAAGVKATFFVNGQNWGDINDYKPTVERILAEGHQLGSHTNRHPDLTTQSDAEIIDDMTTLENTLISLVGRFPTYMRPPFFAYNDETLSVLGALGYHVIDADLDTNDWRYNNLGNETAVGIFEQGLAAGGTIALAHDVHQNTAEVLVPEFLRILATTNLTAVPVGKCLGDPEENWYSTTRTATPTATGATFFVNGQNWGDINDYRPTVERILAEGHQLGSHTNRHPDLTTQSDAEIIEDMTTLENTLISLVGRFPTYMRPPFFAYNDDTLSILGALGYHVIDADLDTNDWRYNNLGNETAVGIFEQGLAAGGTIALAHDVHQNTAEVLVPEFLRILATTNLTAVPVGKCLGDPEENWYSTTRTATPTATGVPTTISITSTVTPTGVIGPDGACGGDQGFVCLAGTCCSQFNFCGTSRDHCGTGCQNAFGVCA</sequence>
<dbReference type="CDD" id="cd10917">
    <property type="entry name" value="CE4_NodB_like_6s_7s"/>
    <property type="match status" value="1"/>
</dbReference>
<evidence type="ECO:0000256" key="6">
    <source>
        <dbReference type="ARBA" id="ARBA00023277"/>
    </source>
</evidence>
<dbReference type="PROSITE" id="PS50941">
    <property type="entry name" value="CHIT_BIND_I_2"/>
    <property type="match status" value="1"/>
</dbReference>
<feature type="domain" description="Chitin-binding type-1" evidence="9">
    <location>
        <begin position="487"/>
        <end position="529"/>
    </location>
</feature>
<feature type="disulfide bond" evidence="8">
    <location>
        <begin position="498"/>
        <end position="510"/>
    </location>
</feature>
<evidence type="ECO:0000256" key="1">
    <source>
        <dbReference type="ARBA" id="ARBA00001941"/>
    </source>
</evidence>
<evidence type="ECO:0000256" key="7">
    <source>
        <dbReference type="ARBA" id="ARBA00023285"/>
    </source>
</evidence>
<keyword evidence="2 8" id="KW-0147">Chitin-binding</keyword>
<dbReference type="Gene3D" id="3.20.20.370">
    <property type="entry name" value="Glycoside hydrolase/deacetylase"/>
    <property type="match status" value="2"/>
</dbReference>
<dbReference type="Pfam" id="PF01522">
    <property type="entry name" value="Polysacc_deac_1"/>
    <property type="match status" value="2"/>
</dbReference>
<dbReference type="CDD" id="cd11618">
    <property type="entry name" value="ChtBD1_1"/>
    <property type="match status" value="1"/>
</dbReference>
<protein>
    <recommendedName>
        <fullName evidence="13">NodB homology domain-containing protein</fullName>
    </recommendedName>
</protein>
<keyword evidence="8" id="KW-1015">Disulfide bond</keyword>